<gene>
    <name evidence="5" type="ORF">SAMN05216355_103127</name>
</gene>
<evidence type="ECO:0000259" key="4">
    <source>
        <dbReference type="Pfam" id="PF07859"/>
    </source>
</evidence>
<feature type="region of interest" description="Disordered" evidence="3">
    <location>
        <begin position="1"/>
        <end position="26"/>
    </location>
</feature>
<keyword evidence="2" id="KW-0378">Hydrolase</keyword>
<dbReference type="RefSeq" id="WP_092534270.1">
    <property type="nucleotide sequence ID" value="NZ_FNIM01000003.1"/>
</dbReference>
<feature type="compositionally biased region" description="Basic and acidic residues" evidence="3">
    <location>
        <begin position="15"/>
        <end position="26"/>
    </location>
</feature>
<comment type="similarity">
    <text evidence="1">Belongs to the 'GDXG' lipolytic enzyme family.</text>
</comment>
<organism evidence="5 6">
    <name type="scientific">Actinomyces ruminicola</name>
    <dbReference type="NCBI Taxonomy" id="332524"/>
    <lineage>
        <taxon>Bacteria</taxon>
        <taxon>Bacillati</taxon>
        <taxon>Actinomycetota</taxon>
        <taxon>Actinomycetes</taxon>
        <taxon>Actinomycetales</taxon>
        <taxon>Actinomycetaceae</taxon>
        <taxon>Actinomyces</taxon>
    </lineage>
</organism>
<evidence type="ECO:0000256" key="1">
    <source>
        <dbReference type="ARBA" id="ARBA00010515"/>
    </source>
</evidence>
<feature type="domain" description="Alpha/beta hydrolase fold-3" evidence="4">
    <location>
        <begin position="102"/>
        <end position="317"/>
    </location>
</feature>
<reference evidence="6" key="1">
    <citation type="submission" date="2016-10" db="EMBL/GenBank/DDBJ databases">
        <authorList>
            <person name="Varghese N."/>
            <person name="Submissions S."/>
        </authorList>
    </citation>
    <scope>NUCLEOTIDE SEQUENCE [LARGE SCALE GENOMIC DNA]</scope>
    <source>
        <strain evidence="6">DSM 27982</strain>
    </source>
</reference>
<evidence type="ECO:0000313" key="5">
    <source>
        <dbReference type="EMBL" id="SDN41684.1"/>
    </source>
</evidence>
<dbReference type="InterPro" id="IPR050300">
    <property type="entry name" value="GDXG_lipolytic_enzyme"/>
</dbReference>
<dbReference type="AlphaFoldDB" id="A0A1H0B7R6"/>
<dbReference type="EMBL" id="FNIM01000003">
    <property type="protein sequence ID" value="SDN41684.1"/>
    <property type="molecule type" value="Genomic_DNA"/>
</dbReference>
<dbReference type="GO" id="GO:0016787">
    <property type="term" value="F:hydrolase activity"/>
    <property type="evidence" value="ECO:0007669"/>
    <property type="project" value="UniProtKB-KW"/>
</dbReference>
<evidence type="ECO:0000256" key="2">
    <source>
        <dbReference type="ARBA" id="ARBA00022801"/>
    </source>
</evidence>
<protein>
    <submittedName>
        <fullName evidence="5">Acetyl esterase/lipase</fullName>
    </submittedName>
</protein>
<dbReference type="Gene3D" id="3.40.50.1820">
    <property type="entry name" value="alpha/beta hydrolase"/>
    <property type="match status" value="1"/>
</dbReference>
<sequence>MRKNSSAAPVVVTEGPEKVGHLAGPHGERVHHLEGVSRIGPHLTEAEQAQLARFDAPVEPIDLPEVERRDAVAPGPHGDVPVRVYTPAELAAPDAEGRRAAVVWIHGGAFIFGDLDTGEADHTAARLADATGLPVISVAYRLCRDGIHHPVPHDDCWAAYQWVRAGGHGLPTDPERVAVGGGSAGACLAATIGLHGRDADCPPAGVFLAYPLVHYPRPPASTELAAAIATLPPALVDDPEQDHFLMGNYLGPDLLNIGHPGYALPGMAEDLTGYPRTFIENCELDTLRVSGERFAAQLEEAGVDVEQHTVPGEIHGHLSVPGLPTAKATCAHFAAFISDVTR</sequence>
<dbReference type="STRING" id="332524.SAMN04487766_105111"/>
<keyword evidence="6" id="KW-1185">Reference proteome</keyword>
<dbReference type="SUPFAM" id="SSF53474">
    <property type="entry name" value="alpha/beta-Hydrolases"/>
    <property type="match status" value="1"/>
</dbReference>
<dbReference type="Pfam" id="PF07859">
    <property type="entry name" value="Abhydrolase_3"/>
    <property type="match status" value="1"/>
</dbReference>
<evidence type="ECO:0000256" key="3">
    <source>
        <dbReference type="SAM" id="MobiDB-lite"/>
    </source>
</evidence>
<dbReference type="InterPro" id="IPR002168">
    <property type="entry name" value="Lipase_GDXG_HIS_AS"/>
</dbReference>
<dbReference type="InterPro" id="IPR013094">
    <property type="entry name" value="AB_hydrolase_3"/>
</dbReference>
<dbReference type="InterPro" id="IPR029058">
    <property type="entry name" value="AB_hydrolase_fold"/>
</dbReference>
<proteinExistence type="inferred from homology"/>
<dbReference type="PROSITE" id="PS01173">
    <property type="entry name" value="LIPASE_GDXG_HIS"/>
    <property type="match status" value="1"/>
</dbReference>
<dbReference type="PANTHER" id="PTHR48081">
    <property type="entry name" value="AB HYDROLASE SUPERFAMILY PROTEIN C4A8.06C"/>
    <property type="match status" value="1"/>
</dbReference>
<name>A0A1H0B7R6_9ACTO</name>
<accession>A0A1H0B7R6</accession>
<evidence type="ECO:0000313" key="6">
    <source>
        <dbReference type="Proteomes" id="UP000198541"/>
    </source>
</evidence>
<dbReference type="PANTHER" id="PTHR48081:SF8">
    <property type="entry name" value="ALPHA_BETA HYDROLASE FOLD-3 DOMAIN-CONTAINING PROTEIN-RELATED"/>
    <property type="match status" value="1"/>
</dbReference>
<dbReference type="Proteomes" id="UP000198541">
    <property type="component" value="Unassembled WGS sequence"/>
</dbReference>